<dbReference type="OrthoDB" id="371334at2"/>
<dbReference type="PROSITE" id="PS50994">
    <property type="entry name" value="INTEGRASE"/>
    <property type="match status" value="1"/>
</dbReference>
<dbReference type="GO" id="GO:0015074">
    <property type="term" value="P:DNA integration"/>
    <property type="evidence" value="ECO:0007669"/>
    <property type="project" value="InterPro"/>
</dbReference>
<evidence type="ECO:0000259" key="1">
    <source>
        <dbReference type="PROSITE" id="PS50994"/>
    </source>
</evidence>
<accession>A0A1W6SQQ6</accession>
<protein>
    <submittedName>
        <fullName evidence="2">Integrase</fullName>
    </submittedName>
</protein>
<dbReference type="EMBL" id="CP021106">
    <property type="protein sequence ID" value="ARO88150.1"/>
    <property type="molecule type" value="Genomic_DNA"/>
</dbReference>
<sequence>MSAALTERLVSVGQAAREAGHGTKEWIYQSAMKELGLSRATLLRKIKEVTMKPARKQRSDAGAVALTIDEAKMISALLIESMRRNNKRLMSIENAVRILRANNEIRCERVDAETGEVMPLSIAAIARGLRAYNLHPDTLLAPAPAIAMASKHPNHVWQIDASICVLYYLRSAEHDAGLQVMAANDFYKNKPANLKKIESERVWRYAVTDHTSGAIYVEYVLGAESGQNLCNIFINAMQKRGQHDPFSGVPFDVMLDPGSANTGAIFRNLCRSLSVRVLINKPGNPRAKGQVEQAHNIIECQFESGLKLRRANSLEELNGIAWQWMRAFNATSVHTRTGKSRYASWCAIAADQYRIAPSVEICRELARSDPEKRDVSNHLTVSFRGQTYDVSPVPGVMVGEKLLIARNPWRASAAQVVLTGEDGHEVFQVIEAVQKDAHGFPIGAPVIGESYKRRADTDAQKAAHEIERLAMDADTADAAQANRKEKALPFGGRIDPYKHIDDSPQPYYLPRQGTAMDIPNPAQIVVRPLTQMQAAMRMRTELGRPVTIEENQRIAELYPDGVPEDDLMSLAASLRAGVAEETLGVARLRAV</sequence>
<dbReference type="SUPFAM" id="SSF53098">
    <property type="entry name" value="Ribonuclease H-like"/>
    <property type="match status" value="1"/>
</dbReference>
<evidence type="ECO:0000313" key="2">
    <source>
        <dbReference type="EMBL" id="ARO88150.1"/>
    </source>
</evidence>
<dbReference type="Gene3D" id="3.30.420.10">
    <property type="entry name" value="Ribonuclease H-like superfamily/Ribonuclease H"/>
    <property type="match status" value="1"/>
</dbReference>
<keyword evidence="3" id="KW-1185">Reference proteome</keyword>
<dbReference type="PANTHER" id="PTHR35004">
    <property type="entry name" value="TRANSPOSASE RV3428C-RELATED"/>
    <property type="match status" value="1"/>
</dbReference>
<dbReference type="InterPro" id="IPR012337">
    <property type="entry name" value="RNaseH-like_sf"/>
</dbReference>
<proteinExistence type="predicted"/>
<organism evidence="2 3">
    <name type="scientific">Nitrosospira lacus</name>
    <dbReference type="NCBI Taxonomy" id="1288494"/>
    <lineage>
        <taxon>Bacteria</taxon>
        <taxon>Pseudomonadati</taxon>
        <taxon>Pseudomonadota</taxon>
        <taxon>Betaproteobacteria</taxon>
        <taxon>Nitrosomonadales</taxon>
        <taxon>Nitrosomonadaceae</taxon>
        <taxon>Nitrosospira</taxon>
    </lineage>
</organism>
<feature type="domain" description="Integrase catalytic" evidence="1">
    <location>
        <begin position="149"/>
        <end position="349"/>
    </location>
</feature>
<gene>
    <name evidence="2" type="ORF">EBAPG3_010390</name>
</gene>
<dbReference type="RefSeq" id="WP_004177720.1">
    <property type="nucleotide sequence ID" value="NZ_CP021106.3"/>
</dbReference>
<dbReference type="InterPro" id="IPR036397">
    <property type="entry name" value="RNaseH_sf"/>
</dbReference>
<evidence type="ECO:0000313" key="3">
    <source>
        <dbReference type="Proteomes" id="UP000012179"/>
    </source>
</evidence>
<dbReference type="Proteomes" id="UP000012179">
    <property type="component" value="Chromosome"/>
</dbReference>
<dbReference type="InterPro" id="IPR001584">
    <property type="entry name" value="Integrase_cat-core"/>
</dbReference>
<dbReference type="AlphaFoldDB" id="A0A1W6SQQ6"/>
<dbReference type="KEGG" id="nlc:EBAPG3_010390"/>
<reference evidence="2 3" key="1">
    <citation type="journal article" date="2015" name="Int. J. Syst. Evol. Microbiol.">
        <title>Nitrosospira lacus sp. nov., a psychrotolerant, ammonia-oxidizing bacterium from sandy lake sediment.</title>
        <authorList>
            <person name="Urakawa H."/>
            <person name="Garcia J.C."/>
            <person name="Nielsen J.L."/>
            <person name="Le V.Q."/>
            <person name="Kozlowski J.A."/>
            <person name="Stein L.Y."/>
            <person name="Lim C.K."/>
            <person name="Pommerening-Roser A."/>
            <person name="Martens-Habbena W."/>
            <person name="Stahl D.A."/>
            <person name="Klotz M.G."/>
        </authorList>
    </citation>
    <scope>NUCLEOTIDE SEQUENCE [LARGE SCALE GENOMIC DNA]</scope>
    <source>
        <strain evidence="2 3">APG3</strain>
    </source>
</reference>
<dbReference type="GO" id="GO:0003676">
    <property type="term" value="F:nucleic acid binding"/>
    <property type="evidence" value="ECO:0007669"/>
    <property type="project" value="InterPro"/>
</dbReference>
<dbReference type="PANTHER" id="PTHR35004:SF7">
    <property type="entry name" value="INTEGRASE PROTEIN"/>
    <property type="match status" value="1"/>
</dbReference>
<dbReference type="eggNOG" id="COG4584">
    <property type="taxonomic scope" value="Bacteria"/>
</dbReference>
<name>A0A1W6SQQ6_9PROT</name>